<dbReference type="STRING" id="571913.VV02_09705"/>
<reference evidence="1 2" key="1">
    <citation type="submission" date="2015-03" db="EMBL/GenBank/DDBJ databases">
        <title>Luteipulveratus halotolerans sp. nov., a novel actinobacterium (Dermacoccaceae) from Sarawak, Malaysia.</title>
        <authorList>
            <person name="Juboi H."/>
            <person name="Basik A."/>
            <person name="Shamsul S.S."/>
            <person name="Arnold P."/>
            <person name="Schmitt E.K."/>
            <person name="Sanglier J.-J."/>
            <person name="Yeo T."/>
        </authorList>
    </citation>
    <scope>NUCLEOTIDE SEQUENCE [LARGE SCALE GENOMIC DNA]</scope>
    <source>
        <strain evidence="1 2">MN07-A0370</strain>
    </source>
</reference>
<gene>
    <name evidence="1" type="ORF">VV02_09705</name>
</gene>
<dbReference type="RefSeq" id="WP_052591244.1">
    <property type="nucleotide sequence ID" value="NZ_CP011112.1"/>
</dbReference>
<protein>
    <submittedName>
        <fullName evidence="1">Uncharacterized protein</fullName>
    </submittedName>
</protein>
<dbReference type="Proteomes" id="UP000066480">
    <property type="component" value="Chromosome"/>
</dbReference>
<evidence type="ECO:0000313" key="2">
    <source>
        <dbReference type="Proteomes" id="UP000066480"/>
    </source>
</evidence>
<name>A0A0K1JH81_9MICO</name>
<evidence type="ECO:0000313" key="1">
    <source>
        <dbReference type="EMBL" id="AKU16069.1"/>
    </source>
</evidence>
<dbReference type="EMBL" id="CP011112">
    <property type="protein sequence ID" value="AKU16069.1"/>
    <property type="molecule type" value="Genomic_DNA"/>
</dbReference>
<dbReference type="AlphaFoldDB" id="A0A0K1JH81"/>
<proteinExistence type="predicted"/>
<sequence length="171" mass="18134">MAVTDWFQGAGVVIALGTAGIAWRQAQGANKIAARALELETEDHVVLWADSIPTRGVLRLTNIGLHTALDVEVAYVINGVVLPPETFGDVPSGGHVDLDATAAADRDAREKARNAVESIKAVRAAMEGQSPPTEHTFVPSSAFECHVTWKSPAGRRGEQTLEHGALDFTGD</sequence>
<keyword evidence="2" id="KW-1185">Reference proteome</keyword>
<dbReference type="KEGG" id="lmoi:VV02_09705"/>
<organism evidence="1 2">
    <name type="scientific">Luteipulveratus mongoliensis</name>
    <dbReference type="NCBI Taxonomy" id="571913"/>
    <lineage>
        <taxon>Bacteria</taxon>
        <taxon>Bacillati</taxon>
        <taxon>Actinomycetota</taxon>
        <taxon>Actinomycetes</taxon>
        <taxon>Micrococcales</taxon>
        <taxon>Dermacoccaceae</taxon>
        <taxon>Luteipulveratus</taxon>
    </lineage>
</organism>
<accession>A0A0K1JH81</accession>